<dbReference type="PANTHER" id="PTHR14155">
    <property type="entry name" value="RING FINGER DOMAIN-CONTAINING"/>
    <property type="match status" value="1"/>
</dbReference>
<dbReference type="InterPro" id="IPR001841">
    <property type="entry name" value="Znf_RING"/>
</dbReference>
<dbReference type="SMART" id="SM00184">
    <property type="entry name" value="RING"/>
    <property type="match status" value="1"/>
</dbReference>
<dbReference type="OrthoDB" id="8062037at2759"/>
<evidence type="ECO:0000256" key="6">
    <source>
        <dbReference type="ARBA" id="ARBA00024209"/>
    </source>
</evidence>
<keyword evidence="11" id="KW-1185">Reference proteome</keyword>
<feature type="domain" description="RING-type" evidence="9">
    <location>
        <begin position="95"/>
        <end position="139"/>
    </location>
</feature>
<evidence type="ECO:0000256" key="1">
    <source>
        <dbReference type="ARBA" id="ARBA00000900"/>
    </source>
</evidence>
<dbReference type="Pfam" id="PF13639">
    <property type="entry name" value="zf-RING_2"/>
    <property type="match status" value="1"/>
</dbReference>
<dbReference type="PANTHER" id="PTHR14155:SF223">
    <property type="entry name" value="RING-H2 FINGER PROTEIN ATL3L"/>
    <property type="match status" value="1"/>
</dbReference>
<dbReference type="InterPro" id="IPR053238">
    <property type="entry name" value="RING-H2_zinc_finger"/>
</dbReference>
<reference evidence="10" key="1">
    <citation type="submission" date="2020-10" db="EMBL/GenBank/DDBJ databases">
        <authorList>
            <person name="Han B."/>
            <person name="Lu T."/>
            <person name="Zhao Q."/>
            <person name="Huang X."/>
            <person name="Zhao Y."/>
        </authorList>
    </citation>
    <scope>NUCLEOTIDE SEQUENCE</scope>
</reference>
<dbReference type="AlphaFoldDB" id="A0A811MG67"/>
<dbReference type="Proteomes" id="UP000604825">
    <property type="component" value="Unassembled WGS sequence"/>
</dbReference>
<sequence>MTPDAAFALEMAAVVCLVVLIVAIVAAAAGACEPFAAAAAGRAAVHDVEQALGPATLMTYDQARKAAGKKGSASVPSPAEGNKVDDVGDEEAPWCAICLSEYAKGDELVRVLPACGHFFHADCRIDWWLRQRGTCPTCRGALWSLPMPPMPPRVTGAAMVRGRG</sequence>
<evidence type="ECO:0000256" key="7">
    <source>
        <dbReference type="PROSITE-ProRule" id="PRU00175"/>
    </source>
</evidence>
<dbReference type="SUPFAM" id="SSF57850">
    <property type="entry name" value="RING/U-box"/>
    <property type="match status" value="1"/>
</dbReference>
<name>A0A811MG67_9POAL</name>
<evidence type="ECO:0000256" key="8">
    <source>
        <dbReference type="SAM" id="SignalP"/>
    </source>
</evidence>
<comment type="caution">
    <text evidence="10">The sequence shown here is derived from an EMBL/GenBank/DDBJ whole genome shotgun (WGS) entry which is preliminary data.</text>
</comment>
<dbReference type="PROSITE" id="PS50089">
    <property type="entry name" value="ZF_RING_2"/>
    <property type="match status" value="1"/>
</dbReference>
<dbReference type="EMBL" id="CAJGYO010000001">
    <property type="protein sequence ID" value="CAD6205976.1"/>
    <property type="molecule type" value="Genomic_DNA"/>
</dbReference>
<keyword evidence="8" id="KW-0732">Signal</keyword>
<accession>A0A811MG67</accession>
<gene>
    <name evidence="10" type="ORF">NCGR_LOCUS3742</name>
</gene>
<feature type="chain" id="PRO_5032852246" description="RING-type E3 ubiquitin transferase" evidence="8">
    <location>
        <begin position="32"/>
        <end position="164"/>
    </location>
</feature>
<dbReference type="GO" id="GO:0061630">
    <property type="term" value="F:ubiquitin protein ligase activity"/>
    <property type="evidence" value="ECO:0007669"/>
    <property type="project" value="UniProtKB-EC"/>
</dbReference>
<evidence type="ECO:0000259" key="9">
    <source>
        <dbReference type="PROSITE" id="PS50089"/>
    </source>
</evidence>
<comment type="catalytic activity">
    <reaction evidence="1">
        <text>S-ubiquitinyl-[E2 ubiquitin-conjugating enzyme]-L-cysteine + [acceptor protein]-L-lysine = [E2 ubiquitin-conjugating enzyme]-L-cysteine + N(6)-ubiquitinyl-[acceptor protein]-L-lysine.</text>
        <dbReference type="EC" id="2.3.2.27"/>
    </reaction>
</comment>
<evidence type="ECO:0000256" key="5">
    <source>
        <dbReference type="ARBA" id="ARBA00022833"/>
    </source>
</evidence>
<dbReference type="EC" id="2.3.2.27" evidence="2"/>
<evidence type="ECO:0000256" key="3">
    <source>
        <dbReference type="ARBA" id="ARBA00022723"/>
    </source>
</evidence>
<feature type="signal peptide" evidence="8">
    <location>
        <begin position="1"/>
        <end position="31"/>
    </location>
</feature>
<dbReference type="GO" id="GO:0008270">
    <property type="term" value="F:zinc ion binding"/>
    <property type="evidence" value="ECO:0007669"/>
    <property type="project" value="UniProtKB-KW"/>
</dbReference>
<evidence type="ECO:0000256" key="2">
    <source>
        <dbReference type="ARBA" id="ARBA00012483"/>
    </source>
</evidence>
<evidence type="ECO:0000313" key="11">
    <source>
        <dbReference type="Proteomes" id="UP000604825"/>
    </source>
</evidence>
<evidence type="ECO:0000256" key="4">
    <source>
        <dbReference type="ARBA" id="ARBA00022771"/>
    </source>
</evidence>
<keyword evidence="3" id="KW-0479">Metal-binding</keyword>
<dbReference type="InterPro" id="IPR013083">
    <property type="entry name" value="Znf_RING/FYVE/PHD"/>
</dbReference>
<proteinExistence type="inferred from homology"/>
<dbReference type="Gene3D" id="3.30.40.10">
    <property type="entry name" value="Zinc/RING finger domain, C3HC4 (zinc finger)"/>
    <property type="match status" value="1"/>
</dbReference>
<keyword evidence="5" id="KW-0862">Zinc</keyword>
<organism evidence="10 11">
    <name type="scientific">Miscanthus lutarioriparius</name>
    <dbReference type="NCBI Taxonomy" id="422564"/>
    <lineage>
        <taxon>Eukaryota</taxon>
        <taxon>Viridiplantae</taxon>
        <taxon>Streptophyta</taxon>
        <taxon>Embryophyta</taxon>
        <taxon>Tracheophyta</taxon>
        <taxon>Spermatophyta</taxon>
        <taxon>Magnoliopsida</taxon>
        <taxon>Liliopsida</taxon>
        <taxon>Poales</taxon>
        <taxon>Poaceae</taxon>
        <taxon>PACMAD clade</taxon>
        <taxon>Panicoideae</taxon>
        <taxon>Andropogonodae</taxon>
        <taxon>Andropogoneae</taxon>
        <taxon>Saccharinae</taxon>
        <taxon>Miscanthus</taxon>
    </lineage>
</organism>
<keyword evidence="4 7" id="KW-0863">Zinc-finger</keyword>
<protein>
    <recommendedName>
        <fullName evidence="2">RING-type E3 ubiquitin transferase</fullName>
        <ecNumber evidence="2">2.3.2.27</ecNumber>
    </recommendedName>
</protein>
<dbReference type="CDD" id="cd16461">
    <property type="entry name" value="RING-H2_EL5-like"/>
    <property type="match status" value="1"/>
</dbReference>
<comment type="similarity">
    <text evidence="6">Belongs to the RING-type zinc finger family. ATL subfamily.</text>
</comment>
<evidence type="ECO:0000313" key="10">
    <source>
        <dbReference type="EMBL" id="CAD6205976.1"/>
    </source>
</evidence>